<dbReference type="EMBL" id="JADNYJ010001090">
    <property type="protein sequence ID" value="KAF8867493.1"/>
    <property type="molecule type" value="Genomic_DNA"/>
</dbReference>
<protein>
    <submittedName>
        <fullName evidence="2">Uncharacterized protein</fullName>
    </submittedName>
</protein>
<reference evidence="2" key="1">
    <citation type="submission" date="2020-11" db="EMBL/GenBank/DDBJ databases">
        <authorList>
            <consortium name="DOE Joint Genome Institute"/>
            <person name="Ahrendt S."/>
            <person name="Riley R."/>
            <person name="Andreopoulos W."/>
            <person name="LaButti K."/>
            <person name="Pangilinan J."/>
            <person name="Ruiz-duenas F.J."/>
            <person name="Barrasa J.M."/>
            <person name="Sanchez-Garcia M."/>
            <person name="Camarero S."/>
            <person name="Miyauchi S."/>
            <person name="Serrano A."/>
            <person name="Linde D."/>
            <person name="Babiker R."/>
            <person name="Drula E."/>
            <person name="Ayuso-Fernandez I."/>
            <person name="Pacheco R."/>
            <person name="Padilla G."/>
            <person name="Ferreira P."/>
            <person name="Barriuso J."/>
            <person name="Kellner H."/>
            <person name="Castanera R."/>
            <person name="Alfaro M."/>
            <person name="Ramirez L."/>
            <person name="Pisabarro A.G."/>
            <person name="Kuo A."/>
            <person name="Tritt A."/>
            <person name="Lipzen A."/>
            <person name="He G."/>
            <person name="Yan M."/>
            <person name="Ng V."/>
            <person name="Cullen D."/>
            <person name="Martin F."/>
            <person name="Rosso M.-N."/>
            <person name="Henrissat B."/>
            <person name="Hibbett D."/>
            <person name="Martinez A.T."/>
            <person name="Grigoriev I.V."/>
        </authorList>
    </citation>
    <scope>NUCLEOTIDE SEQUENCE</scope>
    <source>
        <strain evidence="2">AH 44721</strain>
    </source>
</reference>
<dbReference type="Proteomes" id="UP000724874">
    <property type="component" value="Unassembled WGS sequence"/>
</dbReference>
<sequence length="602" mass="65566">MHPTPIPSPPKIQSMTFPQQPLLSIPATPGPTQEPVLQKTPPRTPDDYTASSDSLDFFPIIITTPVAGMETMDALVDGMNGRDGLLSRTSSTCSRFAIPGHHPLYQPPLPTPPPGVILGGVMNRTHTGLYRLLELVEDGCTLPPPEPPLPLLSHHPQLLCFPVMIQYLILALSIRKFTHGRTPPPALKTTKVLCPQYLKSSTTMLLLRLDTQGHATVREEAESEPDPLACEEDDAEFLSRSSMDSVADEVQCTIRNQNMHKAHRPTPPPPSSSAHPFLKQQSMISDNNSIYSPHSDPGAASIYSVSAPSSYVPPSPFEAANFLSMVKNSPSQAVAQYLHSAQLTTLLKLTWSPHASQDNPLTVSLLDLGNLTGFPIIMFLGLGCVHHIVGLYNEMASCMGLRLITIDRRNSLCHLLPLPAARIAGAALTRLLLRPPTTLQPTLHAAVSDLHFTYFYFACLHFTYLHFTYLEINALVILDSANGGEPQWATARDLSAYEMNDAKAGLLPQKLARSLLIMVLPWSDLLLTKSLLLTNSSPPNRSSYLGHCCPWLPEVLLIISSGIAKFTNVAAACPDTHVIEIVPLALAVDISKSKTNSSLHVL</sequence>
<gene>
    <name evidence="2" type="ORF">CPB84DRAFT_1859363</name>
</gene>
<feature type="compositionally biased region" description="Pro residues" evidence="1">
    <location>
        <begin position="1"/>
        <end position="10"/>
    </location>
</feature>
<keyword evidence="3" id="KW-1185">Reference proteome</keyword>
<comment type="caution">
    <text evidence="2">The sequence shown here is derived from an EMBL/GenBank/DDBJ whole genome shotgun (WGS) entry which is preliminary data.</text>
</comment>
<evidence type="ECO:0000313" key="3">
    <source>
        <dbReference type="Proteomes" id="UP000724874"/>
    </source>
</evidence>
<evidence type="ECO:0000256" key="1">
    <source>
        <dbReference type="SAM" id="MobiDB-lite"/>
    </source>
</evidence>
<dbReference type="AlphaFoldDB" id="A0A9P5N8F7"/>
<name>A0A9P5N8F7_GYMJU</name>
<feature type="region of interest" description="Disordered" evidence="1">
    <location>
        <begin position="1"/>
        <end position="51"/>
    </location>
</feature>
<feature type="compositionally biased region" description="Polar residues" evidence="1">
    <location>
        <begin position="11"/>
        <end position="22"/>
    </location>
</feature>
<accession>A0A9P5N8F7</accession>
<proteinExistence type="predicted"/>
<dbReference type="OrthoDB" id="435520at2759"/>
<evidence type="ECO:0000313" key="2">
    <source>
        <dbReference type="EMBL" id="KAF8867493.1"/>
    </source>
</evidence>
<organism evidence="2 3">
    <name type="scientific">Gymnopilus junonius</name>
    <name type="common">Spectacular rustgill mushroom</name>
    <name type="synonym">Gymnopilus spectabilis subsp. junonius</name>
    <dbReference type="NCBI Taxonomy" id="109634"/>
    <lineage>
        <taxon>Eukaryota</taxon>
        <taxon>Fungi</taxon>
        <taxon>Dikarya</taxon>
        <taxon>Basidiomycota</taxon>
        <taxon>Agaricomycotina</taxon>
        <taxon>Agaricomycetes</taxon>
        <taxon>Agaricomycetidae</taxon>
        <taxon>Agaricales</taxon>
        <taxon>Agaricineae</taxon>
        <taxon>Hymenogastraceae</taxon>
        <taxon>Gymnopilus</taxon>
    </lineage>
</organism>